<dbReference type="RefSeq" id="WP_227676101.1">
    <property type="nucleotide sequence ID" value="NZ_BMZR01000001.1"/>
</dbReference>
<keyword evidence="3" id="KW-1185">Reference proteome</keyword>
<proteinExistence type="predicted"/>
<organism evidence="2 3">
    <name type="scientific">Psychrobacter glaciei</name>
    <dbReference type="NCBI Taxonomy" id="619771"/>
    <lineage>
        <taxon>Bacteria</taxon>
        <taxon>Pseudomonadati</taxon>
        <taxon>Pseudomonadota</taxon>
        <taxon>Gammaproteobacteria</taxon>
        <taxon>Moraxellales</taxon>
        <taxon>Moraxellaceae</taxon>
        <taxon>Psychrobacter</taxon>
    </lineage>
</organism>
<evidence type="ECO:0000313" key="2">
    <source>
        <dbReference type="EMBL" id="GHD26715.1"/>
    </source>
</evidence>
<sequence>MRNKLLKIAMGISCAAMFSVSHADVATMNKYYNNPKLAPKIKRCNSNQDCNAFYALSKQWKSVPNCFKTAYGPDCETKKQAKDGDGYGLWKGASFNNDRSSTLASSAEEVFYKGGSASKADERIFAEGLAVLYYLDSKK</sequence>
<protein>
    <submittedName>
        <fullName evidence="2">Uncharacterized protein</fullName>
    </submittedName>
</protein>
<name>A0ABQ3GMB9_9GAMM</name>
<evidence type="ECO:0000313" key="3">
    <source>
        <dbReference type="Proteomes" id="UP000610203"/>
    </source>
</evidence>
<keyword evidence="1" id="KW-0732">Signal</keyword>
<feature type="signal peptide" evidence="1">
    <location>
        <begin position="1"/>
        <end position="23"/>
    </location>
</feature>
<evidence type="ECO:0000256" key="1">
    <source>
        <dbReference type="SAM" id="SignalP"/>
    </source>
</evidence>
<accession>A0ABQ3GMB9</accession>
<feature type="chain" id="PRO_5045826852" evidence="1">
    <location>
        <begin position="24"/>
        <end position="139"/>
    </location>
</feature>
<comment type="caution">
    <text evidence="2">The sequence shown here is derived from an EMBL/GenBank/DDBJ whole genome shotgun (WGS) entry which is preliminary data.</text>
</comment>
<reference evidence="3" key="1">
    <citation type="journal article" date="2019" name="Int. J. Syst. Evol. Microbiol.">
        <title>The Global Catalogue of Microorganisms (GCM) 10K type strain sequencing project: providing services to taxonomists for standard genome sequencing and annotation.</title>
        <authorList>
            <consortium name="The Broad Institute Genomics Platform"/>
            <consortium name="The Broad Institute Genome Sequencing Center for Infectious Disease"/>
            <person name="Wu L."/>
            <person name="Ma J."/>
        </authorList>
    </citation>
    <scope>NUCLEOTIDE SEQUENCE [LARGE SCALE GENOMIC DNA]</scope>
    <source>
        <strain evidence="3">KCTC 42280</strain>
    </source>
</reference>
<gene>
    <name evidence="2" type="ORF">GCM10016272_03930</name>
</gene>
<dbReference type="EMBL" id="BMZR01000001">
    <property type="protein sequence ID" value="GHD26715.1"/>
    <property type="molecule type" value="Genomic_DNA"/>
</dbReference>
<dbReference type="Proteomes" id="UP000610203">
    <property type="component" value="Unassembled WGS sequence"/>
</dbReference>